<dbReference type="AlphaFoldDB" id="A0A1X9N9K9"/>
<proteinExistence type="predicted"/>
<evidence type="ECO:0000256" key="1">
    <source>
        <dbReference type="SAM" id="Phobius"/>
    </source>
</evidence>
<dbReference type="STRING" id="716816.BST96_09490"/>
<organism evidence="2 3">
    <name type="scientific">Oceanicoccus sagamiensis</name>
    <dbReference type="NCBI Taxonomy" id="716816"/>
    <lineage>
        <taxon>Bacteria</taxon>
        <taxon>Pseudomonadati</taxon>
        <taxon>Pseudomonadota</taxon>
        <taxon>Gammaproteobacteria</taxon>
        <taxon>Cellvibrionales</taxon>
        <taxon>Spongiibacteraceae</taxon>
        <taxon>Oceanicoccus</taxon>
    </lineage>
</organism>
<dbReference type="Proteomes" id="UP000193450">
    <property type="component" value="Chromosome"/>
</dbReference>
<reference evidence="2 3" key="1">
    <citation type="submission" date="2016-11" db="EMBL/GenBank/DDBJ databases">
        <title>Trade-off between light-utilization and light-protection in marine flavobacteria.</title>
        <authorList>
            <person name="Kumagai Y."/>
        </authorList>
    </citation>
    <scope>NUCLEOTIDE SEQUENCE [LARGE SCALE GENOMIC DNA]</scope>
    <source>
        <strain evidence="2 3">NBRC 107125</strain>
    </source>
</reference>
<evidence type="ECO:0000313" key="2">
    <source>
        <dbReference type="EMBL" id="ARN74336.1"/>
    </source>
</evidence>
<keyword evidence="3" id="KW-1185">Reference proteome</keyword>
<evidence type="ECO:0000313" key="3">
    <source>
        <dbReference type="Proteomes" id="UP000193450"/>
    </source>
</evidence>
<dbReference type="KEGG" id="osg:BST96_09490"/>
<name>A0A1X9N9K9_9GAMM</name>
<feature type="transmembrane region" description="Helical" evidence="1">
    <location>
        <begin position="79"/>
        <end position="99"/>
    </location>
</feature>
<keyword evidence="1" id="KW-0472">Membrane</keyword>
<keyword evidence="1" id="KW-0812">Transmembrane</keyword>
<accession>A0A1X9N9K9</accession>
<sequence length="104" mass="11913">MQGGARMYKSRFLKRLYKNMVTPAFGNNKLAIPMSHFVISAFFLVLNVYGKITGEIPSYSGYIVASESPRDFYQGLDHLLWMAMITVFLGMILCVINFYPKEKD</sequence>
<dbReference type="EMBL" id="CP019343">
    <property type="protein sequence ID" value="ARN74336.1"/>
    <property type="molecule type" value="Genomic_DNA"/>
</dbReference>
<gene>
    <name evidence="2" type="ORF">BST96_09490</name>
</gene>
<keyword evidence="1" id="KW-1133">Transmembrane helix</keyword>
<protein>
    <submittedName>
        <fullName evidence="2">Uncharacterized protein</fullName>
    </submittedName>
</protein>